<dbReference type="PROSITE" id="PS51186">
    <property type="entry name" value="GNAT"/>
    <property type="match status" value="1"/>
</dbReference>
<keyword evidence="4" id="KW-0862">Zinc</keyword>
<evidence type="ECO:0000256" key="3">
    <source>
        <dbReference type="ARBA" id="ARBA00022771"/>
    </source>
</evidence>
<dbReference type="PANTHER" id="PTHR46309">
    <property type="entry name" value="PHD FINGER PROTEIN 12"/>
    <property type="match status" value="1"/>
</dbReference>
<keyword evidence="5" id="KW-0539">Nucleus</keyword>
<protein>
    <recommendedName>
        <fullName evidence="11">PHD-type domain-containing protein</fullName>
    </recommendedName>
</protein>
<evidence type="ECO:0000259" key="8">
    <source>
        <dbReference type="PROSITE" id="PS51186"/>
    </source>
</evidence>
<dbReference type="CDD" id="cd15532">
    <property type="entry name" value="PHD2_CHD_II"/>
    <property type="match status" value="1"/>
</dbReference>
<keyword evidence="10" id="KW-1185">Reference proteome</keyword>
<dbReference type="InterPro" id="IPR056511">
    <property type="entry name" value="IDM1_C"/>
</dbReference>
<dbReference type="Pfam" id="PF05641">
    <property type="entry name" value="Agenet"/>
    <property type="match status" value="1"/>
</dbReference>
<evidence type="ECO:0000256" key="5">
    <source>
        <dbReference type="ARBA" id="ARBA00023242"/>
    </source>
</evidence>
<dbReference type="InterPro" id="IPR014002">
    <property type="entry name" value="Agenet_dom_plant"/>
</dbReference>
<sequence length="1282" mass="145489">MLKKNVHVQSNGGTGVRLEKPTNPLFCGKLKRNKMSGRKKLDVNEKVEVRSEEEGFQGSWHQGTVIAWDKRGFHIKYDHIVVDDGSDSLVDIVGVSPGINGIDCPCENHRHYRGLMRQLPPKLVFSKWSLCYGICVDVWYMDAWWEGVIFDHEDGSETRRVFFPDLGDEMVAGIGDLRITQDWDDFEEEWHQRGTWLFLELIKQYEHEWYISVSVKQLWYDLREKNSFQNVREWTISCDSLWKKLVLEVIKDNHEITVNHFVRVLGLPGSSQPESELQLEPTMPDADLDETASLLPFEHKVNSNLLSPNSSIVQPIQEKSSIGPLMCISNDDTHVLTECNGSCLDKALSVLPEALLVSPSVVDGISCICSLTRNERFSKTDNDMAQRRARLKRHNAKVTWITAGPNLVPEAESCPDAIRKYALADKKHLNALRTDVRKHLLYQGWRIESKREKHLVRMRYISPTGVCYYSLYKLCSHLMNNTRELICSDTKDAHHVIESNSKVQHVVEPEYCPQAVLNWSKADINAICKRRLRKSDMIPKAKKHLSWLGWVFHYVVSNGRRYLCYTSPRGRTCYSLRGACKICIKEGGLSQDAASPSGSASPRPVETINVNEEVDSQLASEKLCSALSDTDILRSLVPSNAKSNNCTRKSFSKLETRNVSEQSIVVGQRTQKPKRKKDSLSNLVADLVKKQTDSPVKNTSISRLKGGKSPAALIKLRENLNGNQHNHLLRSTKRVQQVVTPSLLHQNPRTVLSWLIDNNVVLPRSKVHYWRKEKRLKVEGRITRNGVKCNCCDKIYTLGGFVAHGGSSNHRAAAKIFLEDGRSLLDCQREMMRTNKMKSERKLSCRLIRNSQIDKNDDICYVCHYGGELILCDQCPSSFHKSCLDLESIPDGDWFCPSCCCGICGQSKLKEDVANIEDDRVLTCAQCEHKYHVQCICRRGADSLEICAKENWFCCKKCEEIFLVLHELLGRPIPVGTDNLTWTLIKSMPSNTHDEASDNEAMVENYSKLSIALDVMHECFKPIKELRTGRDLVADIIFSRSSEHNRLNFQGFYTILLERQDELITVANVRVHGEKVAEIPLIGTRFQYRQLGMCRILMDELEKKLIELGVQRLMLPAVPDVLPTWTGSFGFLKMTPSERLQFVDYTLLGFQGAIMCQKLLPKSPLVESNLSLGSQFELHSDENANADGSSSVSEALQAIEENRCMDQGPMEIDTGGWITNNVDIVVTLQANQPTQIDHARCDNEVNPNCSVQAAYCEETKGGGNHFVKCCYKKRRRIAVNRR</sequence>
<organism evidence="9 10">
    <name type="scientific">Gossypium barbadense</name>
    <name type="common">Sea Island cotton</name>
    <name type="synonym">Hibiscus barbadensis</name>
    <dbReference type="NCBI Taxonomy" id="3634"/>
    <lineage>
        <taxon>Eukaryota</taxon>
        <taxon>Viridiplantae</taxon>
        <taxon>Streptophyta</taxon>
        <taxon>Embryophyta</taxon>
        <taxon>Tracheophyta</taxon>
        <taxon>Spermatophyta</taxon>
        <taxon>Magnoliopsida</taxon>
        <taxon>eudicotyledons</taxon>
        <taxon>Gunneridae</taxon>
        <taxon>Pentapetalae</taxon>
        <taxon>rosids</taxon>
        <taxon>malvids</taxon>
        <taxon>Malvales</taxon>
        <taxon>Malvaceae</taxon>
        <taxon>Malvoideae</taxon>
        <taxon>Gossypium</taxon>
    </lineage>
</organism>
<keyword evidence="2" id="KW-0479">Metal-binding</keyword>
<dbReference type="Gene3D" id="3.30.40.10">
    <property type="entry name" value="Zinc/RING finger domain, C3HC4 (zinc finger)"/>
    <property type="match status" value="1"/>
</dbReference>
<evidence type="ECO:0000313" key="10">
    <source>
        <dbReference type="Proteomes" id="UP000327439"/>
    </source>
</evidence>
<dbReference type="SMART" id="SM00249">
    <property type="entry name" value="PHD"/>
    <property type="match status" value="2"/>
</dbReference>
<dbReference type="SMART" id="SM00743">
    <property type="entry name" value="Agenet"/>
    <property type="match status" value="2"/>
</dbReference>
<dbReference type="OrthoDB" id="1903104at2759"/>
<dbReference type="InterPro" id="IPR011011">
    <property type="entry name" value="Znf_FYVE_PHD"/>
</dbReference>
<dbReference type="GO" id="GO:0016747">
    <property type="term" value="F:acyltransferase activity, transferring groups other than amino-acyl groups"/>
    <property type="evidence" value="ECO:0007669"/>
    <property type="project" value="InterPro"/>
</dbReference>
<dbReference type="InterPro" id="IPR008395">
    <property type="entry name" value="Agenet-like_dom"/>
</dbReference>
<keyword evidence="3 6" id="KW-0863">Zinc-finger</keyword>
<dbReference type="GO" id="GO:0006357">
    <property type="term" value="P:regulation of transcription by RNA polymerase II"/>
    <property type="evidence" value="ECO:0007669"/>
    <property type="project" value="TreeGrafter"/>
</dbReference>
<comment type="subcellular location">
    <subcellularLocation>
        <location evidence="1">Nucleus</location>
    </subcellularLocation>
</comment>
<reference evidence="10" key="1">
    <citation type="journal article" date="2020" name="Nat. Genet.">
        <title>Genomic diversifications of five Gossypium allopolyploid species and their impact on cotton improvement.</title>
        <authorList>
            <person name="Chen Z.J."/>
            <person name="Sreedasyam A."/>
            <person name="Ando A."/>
            <person name="Song Q."/>
            <person name="De Santiago L.M."/>
            <person name="Hulse-Kemp A.M."/>
            <person name="Ding M."/>
            <person name="Ye W."/>
            <person name="Kirkbride R.C."/>
            <person name="Jenkins J."/>
            <person name="Plott C."/>
            <person name="Lovell J."/>
            <person name="Lin Y.M."/>
            <person name="Vaughn R."/>
            <person name="Liu B."/>
            <person name="Simpson S."/>
            <person name="Scheffler B.E."/>
            <person name="Wen L."/>
            <person name="Saski C.A."/>
            <person name="Grover C.E."/>
            <person name="Hu G."/>
            <person name="Conover J.L."/>
            <person name="Carlson J.W."/>
            <person name="Shu S."/>
            <person name="Boston L.B."/>
            <person name="Williams M."/>
            <person name="Peterson D.G."/>
            <person name="McGee K."/>
            <person name="Jones D.C."/>
            <person name="Wendel J.F."/>
            <person name="Stelly D.M."/>
            <person name="Grimwood J."/>
            <person name="Schmutz J."/>
        </authorList>
    </citation>
    <scope>NUCLEOTIDE SEQUENCE [LARGE SCALE GENOMIC DNA]</scope>
    <source>
        <strain evidence="10">cv. 3-79</strain>
    </source>
</reference>
<dbReference type="InterPro" id="IPR001965">
    <property type="entry name" value="Znf_PHD"/>
</dbReference>
<dbReference type="EMBL" id="CM018221">
    <property type="protein sequence ID" value="KAB2021085.1"/>
    <property type="molecule type" value="Genomic_DNA"/>
</dbReference>
<dbReference type="GO" id="GO:0005634">
    <property type="term" value="C:nucleus"/>
    <property type="evidence" value="ECO:0007669"/>
    <property type="project" value="UniProtKB-SubCell"/>
</dbReference>
<dbReference type="GO" id="GO:0008270">
    <property type="term" value="F:zinc ion binding"/>
    <property type="evidence" value="ECO:0007669"/>
    <property type="project" value="UniProtKB-KW"/>
</dbReference>
<dbReference type="InterPro" id="IPR016181">
    <property type="entry name" value="Acyl_CoA_acyltransferase"/>
</dbReference>
<proteinExistence type="predicted"/>
<name>A0A5J5QPP4_GOSBA</name>
<evidence type="ECO:0000259" key="7">
    <source>
        <dbReference type="PROSITE" id="PS50016"/>
    </source>
</evidence>
<dbReference type="Pfam" id="PF23209">
    <property type="entry name" value="IDM1_C"/>
    <property type="match status" value="1"/>
</dbReference>
<feature type="domain" description="PHD-type" evidence="7">
    <location>
        <begin position="857"/>
        <end position="902"/>
    </location>
</feature>
<feature type="domain" description="N-acetyltransferase" evidence="8">
    <location>
        <begin position="1015"/>
        <end position="1161"/>
    </location>
</feature>
<dbReference type="PANTHER" id="PTHR46309:SF12">
    <property type="entry name" value="GB|AAC80581.1"/>
    <property type="match status" value="1"/>
</dbReference>
<evidence type="ECO:0000256" key="1">
    <source>
        <dbReference type="ARBA" id="ARBA00004123"/>
    </source>
</evidence>
<dbReference type="Pfam" id="PF16135">
    <property type="entry name" value="TDBD"/>
    <property type="match status" value="1"/>
</dbReference>
<dbReference type="SUPFAM" id="SSF57903">
    <property type="entry name" value="FYVE/PHD zinc finger"/>
    <property type="match status" value="1"/>
</dbReference>
<evidence type="ECO:0000256" key="4">
    <source>
        <dbReference type="ARBA" id="ARBA00022833"/>
    </source>
</evidence>
<dbReference type="SUPFAM" id="SSF55729">
    <property type="entry name" value="Acyl-CoA N-acyltransferases (Nat)"/>
    <property type="match status" value="1"/>
</dbReference>
<dbReference type="PROSITE" id="PS50016">
    <property type="entry name" value="ZF_PHD_2"/>
    <property type="match status" value="1"/>
</dbReference>
<gene>
    <name evidence="9" type="ORF">ES319_D07G115400v1</name>
</gene>
<dbReference type="CDD" id="cd04301">
    <property type="entry name" value="NAT_SF"/>
    <property type="match status" value="1"/>
</dbReference>
<evidence type="ECO:0000313" key="9">
    <source>
        <dbReference type="EMBL" id="KAB2021085.1"/>
    </source>
</evidence>
<dbReference type="Pfam" id="PF00628">
    <property type="entry name" value="PHD"/>
    <property type="match status" value="1"/>
</dbReference>
<evidence type="ECO:0008006" key="11">
    <source>
        <dbReference type="Google" id="ProtNLM"/>
    </source>
</evidence>
<dbReference type="InterPro" id="IPR013083">
    <property type="entry name" value="Znf_RING/FYVE/PHD"/>
</dbReference>
<dbReference type="Pfam" id="PF22970">
    <property type="entry name" value="DUF7028"/>
    <property type="match status" value="2"/>
</dbReference>
<dbReference type="CDD" id="cd20405">
    <property type="entry name" value="Tudor_Agenet_AtDUF_rpt1_3"/>
    <property type="match status" value="1"/>
</dbReference>
<dbReference type="InterPro" id="IPR054292">
    <property type="entry name" value="DUF7028"/>
</dbReference>
<accession>A0A5J5QPP4</accession>
<dbReference type="InterPro" id="IPR042163">
    <property type="entry name" value="PHF12"/>
</dbReference>
<evidence type="ECO:0000256" key="2">
    <source>
        <dbReference type="ARBA" id="ARBA00022723"/>
    </source>
</evidence>
<evidence type="ECO:0000256" key="6">
    <source>
        <dbReference type="PROSITE-ProRule" id="PRU00146"/>
    </source>
</evidence>
<dbReference type="InterPro" id="IPR032308">
    <property type="entry name" value="TDBD"/>
</dbReference>
<dbReference type="Proteomes" id="UP000327439">
    <property type="component" value="Chromosome D07"/>
</dbReference>
<dbReference type="InterPro" id="IPR019787">
    <property type="entry name" value="Znf_PHD-finger"/>
</dbReference>
<dbReference type="InterPro" id="IPR000182">
    <property type="entry name" value="GNAT_dom"/>
</dbReference>
<dbReference type="GO" id="GO:0003714">
    <property type="term" value="F:transcription corepressor activity"/>
    <property type="evidence" value="ECO:0007669"/>
    <property type="project" value="InterPro"/>
</dbReference>